<dbReference type="InterPro" id="IPR016181">
    <property type="entry name" value="Acyl_CoA_acyltransferase"/>
</dbReference>
<evidence type="ECO:0000313" key="5">
    <source>
        <dbReference type="Proteomes" id="UP000198287"/>
    </source>
</evidence>
<dbReference type="Proteomes" id="UP000198287">
    <property type="component" value="Unassembled WGS sequence"/>
</dbReference>
<feature type="domain" description="GCN5-related N-acetyltransferase Rv2170-like" evidence="3">
    <location>
        <begin position="778"/>
        <end position="846"/>
    </location>
</feature>
<feature type="compositionally biased region" description="Polar residues" evidence="1">
    <location>
        <begin position="530"/>
        <end position="549"/>
    </location>
</feature>
<dbReference type="EMBL" id="LNIX01000007">
    <property type="protein sequence ID" value="OXA52149.1"/>
    <property type="molecule type" value="Genomic_DNA"/>
</dbReference>
<feature type="compositionally biased region" description="Pro residues" evidence="1">
    <location>
        <begin position="185"/>
        <end position="195"/>
    </location>
</feature>
<dbReference type="Pfam" id="PF08445">
    <property type="entry name" value="FR47"/>
    <property type="match status" value="1"/>
</dbReference>
<accession>A0A226E3Z1</accession>
<dbReference type="SUPFAM" id="SSF55729">
    <property type="entry name" value="Acyl-CoA N-acyltransferases (Nat)"/>
    <property type="match status" value="1"/>
</dbReference>
<reference evidence="4 5" key="1">
    <citation type="submission" date="2015-12" db="EMBL/GenBank/DDBJ databases">
        <title>The genome of Folsomia candida.</title>
        <authorList>
            <person name="Faddeeva A."/>
            <person name="Derks M.F."/>
            <person name="Anvar Y."/>
            <person name="Smit S."/>
            <person name="Van Straalen N."/>
            <person name="Roelofs D."/>
        </authorList>
    </citation>
    <scope>NUCLEOTIDE SEQUENCE [LARGE SCALE GENOMIC DNA]</scope>
    <source>
        <strain evidence="4 5">VU population</strain>
        <tissue evidence="4">Whole body</tissue>
    </source>
</reference>
<feature type="region of interest" description="Disordered" evidence="1">
    <location>
        <begin position="276"/>
        <end position="311"/>
    </location>
</feature>
<evidence type="ECO:0000313" key="4">
    <source>
        <dbReference type="EMBL" id="OXA52149.1"/>
    </source>
</evidence>
<keyword evidence="5" id="KW-1185">Reference proteome</keyword>
<feature type="region of interest" description="Disordered" evidence="1">
    <location>
        <begin position="514"/>
        <end position="549"/>
    </location>
</feature>
<keyword evidence="2" id="KW-1133">Transmembrane helix</keyword>
<feature type="transmembrane region" description="Helical" evidence="2">
    <location>
        <begin position="556"/>
        <end position="575"/>
    </location>
</feature>
<evidence type="ECO:0000256" key="2">
    <source>
        <dbReference type="SAM" id="Phobius"/>
    </source>
</evidence>
<dbReference type="PANTHER" id="PTHR20958">
    <property type="entry name" value="GLYCINE N-ACYLTRANSFERASE-LIKE PROTEIN"/>
    <property type="match status" value="1"/>
</dbReference>
<dbReference type="InterPro" id="IPR013653">
    <property type="entry name" value="GCN5-like_dom"/>
</dbReference>
<sequence>MAQVFDSSNNIIATPGGNGATLSNTHGESGQPLWTNEGFICANATQITSSLGRKIDISTKLLLAMKASMLSTQIKDFTHTFLVIKFSSIIGHTEPTPAEEEPTTTAPDADELITSTSDPVYEDDGVSTSTLSPPPSPLTSSKKLTAATNKLDKTEVKSNNPPNKVSSPLVKSSASEEQVTVKTVPPIPPAPPSPQNPAILKLNTDGSDGHQVIEIAIDSKALSKSTPKKSKRSEGLSEEVDPVSHKIDGKPLQRKRRALDSEEISQIHKILTLTKNMKSNKPEKEKVKSKIKTTQEEITSASQDSQDEDAVVKEKEEEVKVTEPKNSNKPSTIAKKLPYQTWRALMDNSNFRPPGFYVTVDEKVVFDNWLGVWQSSQSPTVMGRWSAPRKNGIWNDTVLLLEFEENPDRNIKVSFEWEPTDANAYLFLSNISISTYGANVTEATIADANGAGPQYSVGSKSQVGGGMEGNRNITLYIVLQTPSLGTEQVIKMGENPEVVEQRITKSNIIVAKPSASSSTLKDEQDLGVKSESNSSTAHDPNLSNSTKPSASMSTTALIVTCVTGGLSLIILIFLIHKKLQINKSPHPIHNLLETSIYNVIKLKQSLMENPSEKLDIEIFVFSTEGYLAMIRIQSLPQTIVVVFTVNTTPSSQFLRSLHDFIDWSIPLQFEGVENPIANFLIQSSEQPFKWELHDPIELHYMEKETALRLKMKNDADSNLWNHHISFGSLDSTDADEIDSVWPASCPGSLEMLTISVELVGSGGVQISNKNNETGIVDTTLVSWAIALPFGSIHALYTKPQYQGHGFAKMTMQCVSKNVAEKGRLPVVQIYKNNDASKHLNSKIGFIYSHDINLMHYSPQ</sequence>
<feature type="region of interest" description="Disordered" evidence="1">
    <location>
        <begin position="93"/>
        <end position="257"/>
    </location>
</feature>
<protein>
    <recommendedName>
        <fullName evidence="3">GCN5-related N-acetyltransferase Rv2170-like domain-containing protein</fullName>
    </recommendedName>
</protein>
<evidence type="ECO:0000256" key="1">
    <source>
        <dbReference type="SAM" id="MobiDB-lite"/>
    </source>
</evidence>
<dbReference type="Gene3D" id="3.40.630.30">
    <property type="match status" value="2"/>
</dbReference>
<dbReference type="GO" id="GO:0016747">
    <property type="term" value="F:acyltransferase activity, transferring groups other than amino-acyl groups"/>
    <property type="evidence" value="ECO:0007669"/>
    <property type="project" value="InterPro"/>
</dbReference>
<feature type="compositionally biased region" description="Basic and acidic residues" evidence="1">
    <location>
        <begin position="242"/>
        <end position="251"/>
    </location>
</feature>
<organism evidence="4 5">
    <name type="scientific">Folsomia candida</name>
    <name type="common">Springtail</name>
    <dbReference type="NCBI Taxonomy" id="158441"/>
    <lineage>
        <taxon>Eukaryota</taxon>
        <taxon>Metazoa</taxon>
        <taxon>Ecdysozoa</taxon>
        <taxon>Arthropoda</taxon>
        <taxon>Hexapoda</taxon>
        <taxon>Collembola</taxon>
        <taxon>Entomobryomorpha</taxon>
        <taxon>Isotomoidea</taxon>
        <taxon>Isotomidae</taxon>
        <taxon>Proisotominae</taxon>
        <taxon>Folsomia</taxon>
    </lineage>
</organism>
<name>A0A226E3Z1_FOLCA</name>
<dbReference type="OrthoDB" id="61870at2759"/>
<evidence type="ECO:0000259" key="3">
    <source>
        <dbReference type="Pfam" id="PF08445"/>
    </source>
</evidence>
<feature type="compositionally biased region" description="Polar residues" evidence="1">
    <location>
        <begin position="157"/>
        <end position="181"/>
    </location>
</feature>
<keyword evidence="2" id="KW-0472">Membrane</keyword>
<dbReference type="AlphaFoldDB" id="A0A226E3Z1"/>
<keyword evidence="2" id="KW-0812">Transmembrane</keyword>
<comment type="caution">
    <text evidence="4">The sequence shown here is derived from an EMBL/GenBank/DDBJ whole genome shotgun (WGS) entry which is preliminary data.</text>
</comment>
<proteinExistence type="predicted"/>
<dbReference type="InterPro" id="IPR053225">
    <property type="entry name" value="Acyl-CoA_N-acyltransferase"/>
</dbReference>
<dbReference type="PANTHER" id="PTHR20958:SF6">
    <property type="entry name" value="GLYCINE N-ACYLTRANSFERASE-LIKE PROTEIN"/>
    <property type="match status" value="1"/>
</dbReference>
<gene>
    <name evidence="4" type="ORF">Fcan01_13027</name>
</gene>